<evidence type="ECO:0008006" key="4">
    <source>
        <dbReference type="Google" id="ProtNLM"/>
    </source>
</evidence>
<evidence type="ECO:0000313" key="2">
    <source>
        <dbReference type="EMBL" id="GGK77762.1"/>
    </source>
</evidence>
<dbReference type="AlphaFoldDB" id="A0A8J3BU79"/>
<reference evidence="2" key="2">
    <citation type="submission" date="2020-09" db="EMBL/GenBank/DDBJ databases">
        <authorList>
            <person name="Sun Q."/>
            <person name="Zhou Y."/>
        </authorList>
    </citation>
    <scope>NUCLEOTIDE SEQUENCE</scope>
    <source>
        <strain evidence="2">CGMCC 4.7299</strain>
    </source>
</reference>
<name>A0A8J3BU79_9ACTN</name>
<gene>
    <name evidence="2" type="ORF">GCM10012284_09620</name>
</gene>
<dbReference type="PROSITE" id="PS51257">
    <property type="entry name" value="PROKAR_LIPOPROTEIN"/>
    <property type="match status" value="1"/>
</dbReference>
<feature type="signal peptide" evidence="1">
    <location>
        <begin position="1"/>
        <end position="28"/>
    </location>
</feature>
<reference evidence="2" key="1">
    <citation type="journal article" date="2014" name="Int. J. Syst. Evol. Microbiol.">
        <title>Complete genome sequence of Corynebacterium casei LMG S-19264T (=DSM 44701T), isolated from a smear-ripened cheese.</title>
        <authorList>
            <consortium name="US DOE Joint Genome Institute (JGI-PGF)"/>
            <person name="Walter F."/>
            <person name="Albersmeier A."/>
            <person name="Kalinowski J."/>
            <person name="Ruckert C."/>
        </authorList>
    </citation>
    <scope>NUCLEOTIDE SEQUENCE</scope>
    <source>
        <strain evidence="2">CGMCC 4.7299</strain>
    </source>
</reference>
<proteinExistence type="predicted"/>
<protein>
    <recommendedName>
        <fullName evidence="4">Secreted protein</fullName>
    </recommendedName>
</protein>
<keyword evidence="3" id="KW-1185">Reference proteome</keyword>
<accession>A0A8J3BU79</accession>
<evidence type="ECO:0000313" key="3">
    <source>
        <dbReference type="Proteomes" id="UP000656042"/>
    </source>
</evidence>
<feature type="chain" id="PRO_5035169623" description="Secreted protein" evidence="1">
    <location>
        <begin position="29"/>
        <end position="180"/>
    </location>
</feature>
<sequence length="180" mass="18154">MTRVWRLVLAAVLTTLAFLTVPASPAAAAGCSTRNSDGATGGYSVLLYCSGAGFITGYGSTLTTANQEALLLYQLYTVSGVDCDGRSADTTTGGYSVLLYCSGAGFITGYGSSLSDAAFEARALATLYADQGRDCDGRSVSRSSGGYDVLLYCSGLGFVHGVGSTVTGAAANARLAATLG</sequence>
<dbReference type="Proteomes" id="UP000656042">
    <property type="component" value="Unassembled WGS sequence"/>
</dbReference>
<comment type="caution">
    <text evidence="2">The sequence shown here is derived from an EMBL/GenBank/DDBJ whole genome shotgun (WGS) entry which is preliminary data.</text>
</comment>
<organism evidence="2 3">
    <name type="scientific">Mangrovihabitans endophyticus</name>
    <dbReference type="NCBI Taxonomy" id="1751298"/>
    <lineage>
        <taxon>Bacteria</taxon>
        <taxon>Bacillati</taxon>
        <taxon>Actinomycetota</taxon>
        <taxon>Actinomycetes</taxon>
        <taxon>Micromonosporales</taxon>
        <taxon>Micromonosporaceae</taxon>
        <taxon>Mangrovihabitans</taxon>
    </lineage>
</organism>
<dbReference type="RefSeq" id="WP_189077871.1">
    <property type="nucleotide sequence ID" value="NZ_BMMX01000002.1"/>
</dbReference>
<dbReference type="EMBL" id="BMMX01000002">
    <property type="protein sequence ID" value="GGK77762.1"/>
    <property type="molecule type" value="Genomic_DNA"/>
</dbReference>
<keyword evidence="1" id="KW-0732">Signal</keyword>
<evidence type="ECO:0000256" key="1">
    <source>
        <dbReference type="SAM" id="SignalP"/>
    </source>
</evidence>